<proteinExistence type="predicted"/>
<evidence type="ECO:0000256" key="11">
    <source>
        <dbReference type="SAM" id="MobiDB-lite"/>
    </source>
</evidence>
<feature type="binding site" evidence="10">
    <location>
        <position position="181"/>
    </location>
    <ligand>
        <name>ATP</name>
        <dbReference type="ChEBI" id="CHEBI:30616"/>
    </ligand>
</feature>
<keyword evidence="5 10" id="KW-0547">Nucleotide-binding</keyword>
<feature type="domain" description="Protein kinase" evidence="13">
    <location>
        <begin position="153"/>
        <end position="479"/>
    </location>
</feature>
<evidence type="ECO:0000256" key="8">
    <source>
        <dbReference type="ARBA" id="ARBA00022989"/>
    </source>
</evidence>
<feature type="transmembrane region" description="Helical" evidence="12">
    <location>
        <begin position="65"/>
        <end position="90"/>
    </location>
</feature>
<dbReference type="PANTHER" id="PTHR47974:SF27">
    <property type="entry name" value="RECEPTOR-LIKE SERINE_THREONINE-PROTEIN KINASE"/>
    <property type="match status" value="1"/>
</dbReference>
<evidence type="ECO:0000256" key="9">
    <source>
        <dbReference type="ARBA" id="ARBA00023136"/>
    </source>
</evidence>
<keyword evidence="15" id="KW-1185">Reference proteome</keyword>
<dbReference type="FunFam" id="1.10.510.10:FF:000621">
    <property type="entry name" value="Serine/threonine-protein kinase"/>
    <property type="match status" value="1"/>
</dbReference>
<protein>
    <recommendedName>
        <fullName evidence="13">Protein kinase domain-containing protein</fullName>
    </recommendedName>
</protein>
<dbReference type="Gene3D" id="3.30.200.20">
    <property type="entry name" value="Phosphorylase Kinase, domain 1"/>
    <property type="match status" value="1"/>
</dbReference>
<keyword evidence="6" id="KW-0418">Kinase</keyword>
<evidence type="ECO:0000313" key="14">
    <source>
        <dbReference type="EMBL" id="CAD6266562.1"/>
    </source>
</evidence>
<keyword evidence="2" id="KW-0808">Transferase</keyword>
<evidence type="ECO:0000256" key="7">
    <source>
        <dbReference type="ARBA" id="ARBA00022840"/>
    </source>
</evidence>
<reference evidence="14" key="1">
    <citation type="submission" date="2020-10" db="EMBL/GenBank/DDBJ databases">
        <authorList>
            <person name="Han B."/>
            <person name="Lu T."/>
            <person name="Zhao Q."/>
            <person name="Huang X."/>
            <person name="Zhao Y."/>
        </authorList>
    </citation>
    <scope>NUCLEOTIDE SEQUENCE</scope>
</reference>
<dbReference type="InterPro" id="IPR000719">
    <property type="entry name" value="Prot_kinase_dom"/>
</dbReference>
<evidence type="ECO:0000256" key="1">
    <source>
        <dbReference type="ARBA" id="ARBA00004167"/>
    </source>
</evidence>
<sequence>MAAATFLPCRLEHLQVLLPPAQPDRLRLPRRRRRGDVGVGFIKTLPSPQQQQQRGNKGSSSSLSLITIVFGIVFPTVAAAIISFLLYAMLRRRRPQHLKKKSSSSSWFKLPAMLSSSRAASSAPSDSEGLDEDVLIPGLPTRFTYADLDAATDGFRWQIGSGGFGSVFRGELPDRSTVAVKPMNGLGTQGRREFLTEIAVIGNVHHVNLVKLRGFCAEGAGRQLLVYEYMNRGSLDQTLFRTGTLELEWAARLRVCVGAARGLAYLHAGCDRKVLHCDVKPENILLDDHGGVKIADFGLAKLMSPEQSGLFTTMRGTRGYLAPEWLMVLLEIVRGRKNSKKQGEEEQHQMASGSSASSSSDRDDTGGYFPALALELHEQGRYEELVDPRLEGRADVAQVERVVRVAFCCLHEDAAAAAQHEGGVRHARRQHGGRRAPGGAPPVPQDVRARAGGPAARRCRVDGPREAQGRRRLLQQQLVAAVVRVGAAALGPQMMGLSVSHRTNQIDQWRSFSLLFVFGAKMI</sequence>
<dbReference type="PROSITE" id="PS00107">
    <property type="entry name" value="PROTEIN_KINASE_ATP"/>
    <property type="match status" value="1"/>
</dbReference>
<dbReference type="PROSITE" id="PS00108">
    <property type="entry name" value="PROTEIN_KINASE_ST"/>
    <property type="match status" value="1"/>
</dbReference>
<dbReference type="EMBL" id="CAJGYO010000014">
    <property type="protein sequence ID" value="CAD6266562.1"/>
    <property type="molecule type" value="Genomic_DNA"/>
</dbReference>
<dbReference type="InterPro" id="IPR017441">
    <property type="entry name" value="Protein_kinase_ATP_BS"/>
</dbReference>
<dbReference type="Pfam" id="PF00069">
    <property type="entry name" value="Pkinase"/>
    <property type="match status" value="1"/>
</dbReference>
<evidence type="ECO:0000256" key="10">
    <source>
        <dbReference type="PROSITE-ProRule" id="PRU10141"/>
    </source>
</evidence>
<gene>
    <name evidence="14" type="ORF">NCGR_LOCUS49867</name>
</gene>
<dbReference type="PANTHER" id="PTHR47974">
    <property type="entry name" value="OS07G0415500 PROTEIN"/>
    <property type="match status" value="1"/>
</dbReference>
<dbReference type="SUPFAM" id="SSF56112">
    <property type="entry name" value="Protein kinase-like (PK-like)"/>
    <property type="match status" value="1"/>
</dbReference>
<evidence type="ECO:0000256" key="5">
    <source>
        <dbReference type="ARBA" id="ARBA00022741"/>
    </source>
</evidence>
<keyword evidence="9 12" id="KW-0472">Membrane</keyword>
<evidence type="ECO:0000259" key="13">
    <source>
        <dbReference type="PROSITE" id="PS50011"/>
    </source>
</evidence>
<organism evidence="14 15">
    <name type="scientific">Miscanthus lutarioriparius</name>
    <dbReference type="NCBI Taxonomy" id="422564"/>
    <lineage>
        <taxon>Eukaryota</taxon>
        <taxon>Viridiplantae</taxon>
        <taxon>Streptophyta</taxon>
        <taxon>Embryophyta</taxon>
        <taxon>Tracheophyta</taxon>
        <taxon>Spermatophyta</taxon>
        <taxon>Magnoliopsida</taxon>
        <taxon>Liliopsida</taxon>
        <taxon>Poales</taxon>
        <taxon>Poaceae</taxon>
        <taxon>PACMAD clade</taxon>
        <taxon>Panicoideae</taxon>
        <taxon>Andropogonodae</taxon>
        <taxon>Andropogoneae</taxon>
        <taxon>Saccharinae</taxon>
        <taxon>Miscanthus</taxon>
    </lineage>
</organism>
<feature type="region of interest" description="Disordered" evidence="11">
    <location>
        <begin position="418"/>
        <end position="466"/>
    </location>
</feature>
<keyword evidence="3 12" id="KW-0812">Transmembrane</keyword>
<evidence type="ECO:0000256" key="6">
    <source>
        <dbReference type="ARBA" id="ARBA00022777"/>
    </source>
</evidence>
<dbReference type="Proteomes" id="UP000604825">
    <property type="component" value="Unassembled WGS sequence"/>
</dbReference>
<dbReference type="Gene3D" id="1.10.510.10">
    <property type="entry name" value="Transferase(Phosphotransferase) domain 1"/>
    <property type="match status" value="1"/>
</dbReference>
<feature type="region of interest" description="Disordered" evidence="11">
    <location>
        <begin position="338"/>
        <end position="368"/>
    </location>
</feature>
<dbReference type="InterPro" id="IPR011009">
    <property type="entry name" value="Kinase-like_dom_sf"/>
</dbReference>
<dbReference type="PROSITE" id="PS50011">
    <property type="entry name" value="PROTEIN_KINASE_DOM"/>
    <property type="match status" value="1"/>
</dbReference>
<dbReference type="FunFam" id="3.30.200.20:FF:000483">
    <property type="entry name" value="Putative receptor-like protein kinase"/>
    <property type="match status" value="1"/>
</dbReference>
<evidence type="ECO:0000313" key="15">
    <source>
        <dbReference type="Proteomes" id="UP000604825"/>
    </source>
</evidence>
<dbReference type="GO" id="GO:0004672">
    <property type="term" value="F:protein kinase activity"/>
    <property type="evidence" value="ECO:0007669"/>
    <property type="project" value="InterPro"/>
</dbReference>
<dbReference type="SMART" id="SM00220">
    <property type="entry name" value="S_TKc"/>
    <property type="match status" value="1"/>
</dbReference>
<keyword evidence="8 12" id="KW-1133">Transmembrane helix</keyword>
<evidence type="ECO:0000256" key="2">
    <source>
        <dbReference type="ARBA" id="ARBA00022679"/>
    </source>
</evidence>
<dbReference type="GO" id="GO:0016020">
    <property type="term" value="C:membrane"/>
    <property type="evidence" value="ECO:0007669"/>
    <property type="project" value="UniProtKB-SubCell"/>
</dbReference>
<evidence type="ECO:0000256" key="12">
    <source>
        <dbReference type="SAM" id="Phobius"/>
    </source>
</evidence>
<dbReference type="GO" id="GO:0005524">
    <property type="term" value="F:ATP binding"/>
    <property type="evidence" value="ECO:0007669"/>
    <property type="project" value="UniProtKB-UniRule"/>
</dbReference>
<evidence type="ECO:0000256" key="4">
    <source>
        <dbReference type="ARBA" id="ARBA00022729"/>
    </source>
</evidence>
<feature type="compositionally biased region" description="Basic residues" evidence="11">
    <location>
        <begin position="425"/>
        <end position="434"/>
    </location>
</feature>
<comment type="caution">
    <text evidence="14">The sequence shown here is derived from an EMBL/GenBank/DDBJ whole genome shotgun (WGS) entry which is preliminary data.</text>
</comment>
<dbReference type="OrthoDB" id="1530339at2759"/>
<name>A0A811R8X7_9POAL</name>
<comment type="subcellular location">
    <subcellularLocation>
        <location evidence="1">Membrane</location>
        <topology evidence="1">Single-pass membrane protein</topology>
    </subcellularLocation>
</comment>
<evidence type="ECO:0000256" key="3">
    <source>
        <dbReference type="ARBA" id="ARBA00022692"/>
    </source>
</evidence>
<keyword evidence="7 10" id="KW-0067">ATP-binding</keyword>
<dbReference type="AlphaFoldDB" id="A0A811R8X7"/>
<keyword evidence="4" id="KW-0732">Signal</keyword>
<accession>A0A811R8X7</accession>
<dbReference type="InterPro" id="IPR008271">
    <property type="entry name" value="Ser/Thr_kinase_AS"/>
</dbReference>